<gene>
    <name evidence="7" type="ORF">KFL_002730090</name>
</gene>
<keyword evidence="4" id="KW-0677">Repeat</keyword>
<dbReference type="PANTHER" id="PTHR15651">
    <property type="entry name" value="ARMADILLO REPEAT-CONTAINING PROTEIN 8"/>
    <property type="match status" value="1"/>
</dbReference>
<reference evidence="7 8" key="1">
    <citation type="journal article" date="2014" name="Nat. Commun.">
        <title>Klebsormidium flaccidum genome reveals primary factors for plant terrestrial adaptation.</title>
        <authorList>
            <person name="Hori K."/>
            <person name="Maruyama F."/>
            <person name="Fujisawa T."/>
            <person name="Togashi T."/>
            <person name="Yamamoto N."/>
            <person name="Seo M."/>
            <person name="Sato S."/>
            <person name="Yamada T."/>
            <person name="Mori H."/>
            <person name="Tajima N."/>
            <person name="Moriyama T."/>
            <person name="Ikeuchi M."/>
            <person name="Watanabe M."/>
            <person name="Wada H."/>
            <person name="Kobayashi K."/>
            <person name="Saito M."/>
            <person name="Masuda T."/>
            <person name="Sasaki-Sekimoto Y."/>
            <person name="Mashiguchi K."/>
            <person name="Awai K."/>
            <person name="Shimojima M."/>
            <person name="Masuda S."/>
            <person name="Iwai M."/>
            <person name="Nobusawa T."/>
            <person name="Narise T."/>
            <person name="Kondo S."/>
            <person name="Saito H."/>
            <person name="Sato R."/>
            <person name="Murakawa M."/>
            <person name="Ihara Y."/>
            <person name="Oshima-Yamada Y."/>
            <person name="Ohtaka K."/>
            <person name="Satoh M."/>
            <person name="Sonobe K."/>
            <person name="Ishii M."/>
            <person name="Ohtani R."/>
            <person name="Kanamori-Sato M."/>
            <person name="Honoki R."/>
            <person name="Miyazaki D."/>
            <person name="Mochizuki H."/>
            <person name="Umetsu J."/>
            <person name="Higashi K."/>
            <person name="Shibata D."/>
            <person name="Kamiya Y."/>
            <person name="Sato N."/>
            <person name="Nakamura Y."/>
            <person name="Tabata S."/>
            <person name="Ida S."/>
            <person name="Kurokawa K."/>
            <person name="Ohta H."/>
        </authorList>
    </citation>
    <scope>NUCLEOTIDE SEQUENCE [LARGE SCALE GENOMIC DNA]</scope>
    <source>
        <strain evidence="7 8">NIES-2285</strain>
    </source>
</reference>
<dbReference type="GO" id="GO:0043161">
    <property type="term" value="P:proteasome-mediated ubiquitin-dependent protein catabolic process"/>
    <property type="evidence" value="ECO:0000318"/>
    <property type="project" value="GO_Central"/>
</dbReference>
<dbReference type="EMBL" id="DF237222">
    <property type="protein sequence ID" value="GAQ86151.1"/>
    <property type="molecule type" value="Genomic_DNA"/>
</dbReference>
<name>A0A1Y1IAK0_KLENI</name>
<proteinExistence type="predicted"/>
<evidence type="ECO:0000256" key="3">
    <source>
        <dbReference type="ARBA" id="ARBA00022490"/>
    </source>
</evidence>
<organism evidence="7 8">
    <name type="scientific">Klebsormidium nitens</name>
    <name type="common">Green alga</name>
    <name type="synonym">Ulothrix nitens</name>
    <dbReference type="NCBI Taxonomy" id="105231"/>
    <lineage>
        <taxon>Eukaryota</taxon>
        <taxon>Viridiplantae</taxon>
        <taxon>Streptophyta</taxon>
        <taxon>Klebsormidiophyceae</taxon>
        <taxon>Klebsormidiales</taxon>
        <taxon>Klebsormidiaceae</taxon>
        <taxon>Klebsormidium</taxon>
    </lineage>
</organism>
<dbReference type="AlphaFoldDB" id="A0A1Y1IAK0"/>
<feature type="repeat" description="ARM" evidence="6">
    <location>
        <begin position="136"/>
        <end position="178"/>
    </location>
</feature>
<dbReference type="STRING" id="105231.A0A1Y1IAK0"/>
<dbReference type="SMART" id="SM00185">
    <property type="entry name" value="ARM"/>
    <property type="match status" value="8"/>
</dbReference>
<evidence type="ECO:0000313" key="7">
    <source>
        <dbReference type="EMBL" id="GAQ86151.1"/>
    </source>
</evidence>
<dbReference type="SUPFAM" id="SSF48371">
    <property type="entry name" value="ARM repeat"/>
    <property type="match status" value="1"/>
</dbReference>
<dbReference type="OrthoDB" id="5559898at2759"/>
<evidence type="ECO:0000256" key="6">
    <source>
        <dbReference type="PROSITE-ProRule" id="PRU00259"/>
    </source>
</evidence>
<dbReference type="OMA" id="KACFILY"/>
<evidence type="ECO:0000313" key="8">
    <source>
        <dbReference type="Proteomes" id="UP000054558"/>
    </source>
</evidence>
<accession>A0A1Y1IAK0</accession>
<protein>
    <submittedName>
        <fullName evidence="7">Uncharacterized protein</fullName>
    </submittedName>
</protein>
<dbReference type="PROSITE" id="PS50176">
    <property type="entry name" value="ARM_REPEAT"/>
    <property type="match status" value="2"/>
</dbReference>
<dbReference type="Proteomes" id="UP000054558">
    <property type="component" value="Unassembled WGS sequence"/>
</dbReference>
<dbReference type="InterPro" id="IPR000225">
    <property type="entry name" value="Armadillo"/>
</dbReference>
<dbReference type="Pfam" id="PF00514">
    <property type="entry name" value="Arm"/>
    <property type="match status" value="2"/>
</dbReference>
<sequence length="670" mass="71180">MPASARSRPEDIVENLSSGDTSARLKALRDVKNQIIGNRSKKLCYIKLGAVPRVAEILASDTETNLLVQSAAAVGSFACGIDSGVRAVLDSGCLPHLLNTLSNGDERVVEAGARSLRMIFQTQLAPQGATFFRSGGALENILRLLASANDDISEVAASVLARCCDFPEQRAAIAQAGALQGLLHLLTHPNPRKVETALDAIASLTRNDEQQSRALLNAPGNPFLTVIIPTVKERSGKSRLLACACVANISRTCPEYGTERTTGPPGSARDVAAAVISALVKLVDCPGEAGEEAPSVLAHFIADSEDLQKLACDADAIGKLSGKLAAGSGVLTPRHRENIFHALAALCSTREEGRRQLVESRALLPVISGLEDAAPGVRAAACACTKSLSRSVKNLRTSLVDASIAEPLFKLLGDPDPSVQATASATLCNIVLDFSPLRSQVVLDGGGVAQLASLAHSMDATLRLNAVWALKNLLFMADSATKARVMREVGYPTLAALAQDPEDGVQEQALMLVRNLVHGKPEDIEAAVRPETGLLEVVDRKLASGARPEVCVQALYVMVNVATGTEEHKERVMATCTPSVLGRFLADESNPQIRVAAVWVLINLTYSKGGNVRSRIERLRRLGLDAQLHKLLSDPCSDVQDRAKTALEQFHEALQPLPQPSVQMVSAHIC</sequence>
<dbReference type="Gene3D" id="1.25.10.10">
    <property type="entry name" value="Leucine-rich Repeat Variant"/>
    <property type="match status" value="2"/>
</dbReference>
<dbReference type="GO" id="GO:0005634">
    <property type="term" value="C:nucleus"/>
    <property type="evidence" value="ECO:0007669"/>
    <property type="project" value="UniProtKB-SubCell"/>
</dbReference>
<feature type="repeat" description="ARM" evidence="6">
    <location>
        <begin position="177"/>
        <end position="220"/>
    </location>
</feature>
<evidence type="ECO:0000256" key="4">
    <source>
        <dbReference type="ARBA" id="ARBA00022737"/>
    </source>
</evidence>
<dbReference type="InterPro" id="IPR038739">
    <property type="entry name" value="ARMC8/Vid28"/>
</dbReference>
<evidence type="ECO:0000256" key="1">
    <source>
        <dbReference type="ARBA" id="ARBA00004123"/>
    </source>
</evidence>
<evidence type="ECO:0000256" key="5">
    <source>
        <dbReference type="ARBA" id="ARBA00023242"/>
    </source>
</evidence>
<dbReference type="GO" id="GO:0005737">
    <property type="term" value="C:cytoplasm"/>
    <property type="evidence" value="ECO:0007669"/>
    <property type="project" value="UniProtKB-SubCell"/>
</dbReference>
<evidence type="ECO:0000256" key="2">
    <source>
        <dbReference type="ARBA" id="ARBA00004496"/>
    </source>
</evidence>
<dbReference type="InterPro" id="IPR016024">
    <property type="entry name" value="ARM-type_fold"/>
</dbReference>
<dbReference type="PANTHER" id="PTHR15651:SF7">
    <property type="entry name" value="ARMADILLO REPEAT-CONTAINING PROTEIN 8"/>
    <property type="match status" value="1"/>
</dbReference>
<dbReference type="GO" id="GO:0034657">
    <property type="term" value="C:GID complex"/>
    <property type="evidence" value="ECO:0000318"/>
    <property type="project" value="GO_Central"/>
</dbReference>
<comment type="subcellular location">
    <subcellularLocation>
        <location evidence="2">Cytoplasm</location>
    </subcellularLocation>
    <subcellularLocation>
        <location evidence="1">Nucleus</location>
    </subcellularLocation>
</comment>
<dbReference type="InterPro" id="IPR011989">
    <property type="entry name" value="ARM-like"/>
</dbReference>
<keyword evidence="8" id="KW-1185">Reference proteome</keyword>
<keyword evidence="3" id="KW-0963">Cytoplasm</keyword>
<keyword evidence="5" id="KW-0539">Nucleus</keyword>